<reference evidence="1 2" key="1">
    <citation type="journal article" date="2014" name="Genome Announc.">
        <title>Draft Genome Sequence of Streptomyces roseochromogenes subsp. oscitans DS 12.976, Producer of the Aminocoumarin Antibiotic Clorobiocin.</title>
        <authorList>
            <person name="Ruckert C."/>
            <person name="Kalinowski J."/>
            <person name="Heide L."/>
            <person name="Apel A.K."/>
        </authorList>
    </citation>
    <scope>NUCLEOTIDE SEQUENCE [LARGE SCALE GENOMIC DNA]</scope>
    <source>
        <strain evidence="1 2">DS 12.976</strain>
    </source>
</reference>
<accession>V6KVS3</accession>
<dbReference type="HOGENOM" id="CLU_2829522_0_0_11"/>
<protein>
    <submittedName>
        <fullName evidence="1">Uncharacterized protein</fullName>
    </submittedName>
</protein>
<keyword evidence="2" id="KW-1185">Reference proteome</keyword>
<dbReference type="AlphaFoldDB" id="V6KVS3"/>
<organism evidence="1 2">
    <name type="scientific">Streptomyces roseochromogenus subsp. oscitans DS 12.976</name>
    <dbReference type="NCBI Taxonomy" id="1352936"/>
    <lineage>
        <taxon>Bacteria</taxon>
        <taxon>Bacillati</taxon>
        <taxon>Actinomycetota</taxon>
        <taxon>Actinomycetes</taxon>
        <taxon>Kitasatosporales</taxon>
        <taxon>Streptomycetaceae</taxon>
        <taxon>Streptomyces</taxon>
    </lineage>
</organism>
<name>V6KVS3_STRRC</name>
<dbReference type="Proteomes" id="UP000017984">
    <property type="component" value="Chromosome"/>
</dbReference>
<sequence length="66" mass="7132">MPLRQWRRACQPRVCGRIRHPGDPAETSAGAASFAAQGAELAVVHRPLPYSPQMSEPLAHELATVS</sequence>
<dbReference type="EMBL" id="AWQX01000018">
    <property type="protein sequence ID" value="EST36250.1"/>
    <property type="molecule type" value="Genomic_DNA"/>
</dbReference>
<dbReference type="PATRIC" id="fig|1352936.5.peg.611"/>
<proteinExistence type="predicted"/>
<evidence type="ECO:0000313" key="2">
    <source>
        <dbReference type="Proteomes" id="UP000017984"/>
    </source>
</evidence>
<evidence type="ECO:0000313" key="1">
    <source>
        <dbReference type="EMBL" id="EST36250.1"/>
    </source>
</evidence>
<dbReference type="STRING" id="1352936.M878_02770"/>
<gene>
    <name evidence="1" type="ORF">M878_02770</name>
</gene>
<comment type="caution">
    <text evidence="1">The sequence shown here is derived from an EMBL/GenBank/DDBJ whole genome shotgun (WGS) entry which is preliminary data.</text>
</comment>